<keyword evidence="1" id="KW-0812">Transmembrane</keyword>
<evidence type="ECO:0000313" key="3">
    <source>
        <dbReference type="Proteomes" id="UP001293254"/>
    </source>
</evidence>
<organism evidence="2 3">
    <name type="scientific">Sesamum alatum</name>
    <dbReference type="NCBI Taxonomy" id="300844"/>
    <lineage>
        <taxon>Eukaryota</taxon>
        <taxon>Viridiplantae</taxon>
        <taxon>Streptophyta</taxon>
        <taxon>Embryophyta</taxon>
        <taxon>Tracheophyta</taxon>
        <taxon>Spermatophyta</taxon>
        <taxon>Magnoliopsida</taxon>
        <taxon>eudicotyledons</taxon>
        <taxon>Gunneridae</taxon>
        <taxon>Pentapetalae</taxon>
        <taxon>asterids</taxon>
        <taxon>lamiids</taxon>
        <taxon>Lamiales</taxon>
        <taxon>Pedaliaceae</taxon>
        <taxon>Sesamum</taxon>
    </lineage>
</organism>
<feature type="transmembrane region" description="Helical" evidence="1">
    <location>
        <begin position="82"/>
        <end position="101"/>
    </location>
</feature>
<proteinExistence type="predicted"/>
<protein>
    <recommendedName>
        <fullName evidence="4">Transmembrane protein</fullName>
    </recommendedName>
</protein>
<sequence>MKNGCKGSGSIRLKELSTTVVVRDRDSFGRRRINGLKFFRWHVWARPWSVGETRRLGVIGSRRRCWWWCAWTVTRRKIFRRLSGGGAAAAPAVVGCCPAMVVVVDLIWFGVGGGLGASVCKFHLVEVRR</sequence>
<name>A0AAE1XJZ8_9LAMI</name>
<dbReference type="AlphaFoldDB" id="A0AAE1XJZ8"/>
<reference evidence="2" key="1">
    <citation type="submission" date="2020-06" db="EMBL/GenBank/DDBJ databases">
        <authorList>
            <person name="Li T."/>
            <person name="Hu X."/>
            <person name="Zhang T."/>
            <person name="Song X."/>
            <person name="Zhang H."/>
            <person name="Dai N."/>
            <person name="Sheng W."/>
            <person name="Hou X."/>
            <person name="Wei L."/>
        </authorList>
    </citation>
    <scope>NUCLEOTIDE SEQUENCE</scope>
    <source>
        <strain evidence="2">3651</strain>
        <tissue evidence="2">Leaf</tissue>
    </source>
</reference>
<evidence type="ECO:0000256" key="1">
    <source>
        <dbReference type="SAM" id="Phobius"/>
    </source>
</evidence>
<comment type="caution">
    <text evidence="2">The sequence shown here is derived from an EMBL/GenBank/DDBJ whole genome shotgun (WGS) entry which is preliminary data.</text>
</comment>
<reference evidence="2" key="2">
    <citation type="journal article" date="2024" name="Plant">
        <title>Genomic evolution and insights into agronomic trait innovations of Sesamum species.</title>
        <authorList>
            <person name="Miao H."/>
            <person name="Wang L."/>
            <person name="Qu L."/>
            <person name="Liu H."/>
            <person name="Sun Y."/>
            <person name="Le M."/>
            <person name="Wang Q."/>
            <person name="Wei S."/>
            <person name="Zheng Y."/>
            <person name="Lin W."/>
            <person name="Duan Y."/>
            <person name="Cao H."/>
            <person name="Xiong S."/>
            <person name="Wang X."/>
            <person name="Wei L."/>
            <person name="Li C."/>
            <person name="Ma Q."/>
            <person name="Ju M."/>
            <person name="Zhao R."/>
            <person name="Li G."/>
            <person name="Mu C."/>
            <person name="Tian Q."/>
            <person name="Mei H."/>
            <person name="Zhang T."/>
            <person name="Gao T."/>
            <person name="Zhang H."/>
        </authorList>
    </citation>
    <scope>NUCLEOTIDE SEQUENCE</scope>
    <source>
        <strain evidence="2">3651</strain>
    </source>
</reference>
<gene>
    <name evidence="2" type="ORF">Salat_2959600</name>
</gene>
<accession>A0AAE1XJZ8</accession>
<keyword evidence="3" id="KW-1185">Reference proteome</keyword>
<dbReference type="EMBL" id="JACGWO010000013">
    <property type="protein sequence ID" value="KAK4413124.1"/>
    <property type="molecule type" value="Genomic_DNA"/>
</dbReference>
<dbReference type="Proteomes" id="UP001293254">
    <property type="component" value="Unassembled WGS sequence"/>
</dbReference>
<keyword evidence="1" id="KW-1133">Transmembrane helix</keyword>
<keyword evidence="1" id="KW-0472">Membrane</keyword>
<evidence type="ECO:0008006" key="4">
    <source>
        <dbReference type="Google" id="ProtNLM"/>
    </source>
</evidence>
<evidence type="ECO:0000313" key="2">
    <source>
        <dbReference type="EMBL" id="KAK4413124.1"/>
    </source>
</evidence>